<dbReference type="SUPFAM" id="SSF53474">
    <property type="entry name" value="alpha/beta-Hydrolases"/>
    <property type="match status" value="1"/>
</dbReference>
<dbReference type="SUPFAM" id="SSF82171">
    <property type="entry name" value="DPP6 N-terminal domain-like"/>
    <property type="match status" value="1"/>
</dbReference>
<dbReference type="FunFam" id="3.40.50.1820:FF:000003">
    <property type="entry name" value="Dipeptidyl peptidase 4"/>
    <property type="match status" value="1"/>
</dbReference>
<sequence length="719" mass="81864">MVVAGQLVTHGQSRPIELADVAEKGTFAPKGVMAMRLIPGDRAHYSALKAGMGILRYSYETGEQTGTLLTFTDLPESYRKPSDYITSPNGRYILLEYGPEPLYRRSYSADFQVYDTQSKALVPLSAHGKVRLPTFSPNSTQVAYVWKNNIYIVELGTMLEEQVTSDGAVNQVINGAPDWVYEEEFALTTGLFWSPDSRYLAYLRWDESDVREYAMPIYGEALYPTEYRYKYPKAGEKNALISLHVYDGKNLKNLKINTGLEADQYLPRVQWSPRGELTYMRLNREQNHLELLQADLNTGKSTVFFEERDACYIEEPTDWYLTFVPDSPLFIVPSERDGTRQLYLCSMKGGEPQQITRGRDEVKRVYEFNPTEGTVYYQAYDGSPLNLGVFRASILQKKRKGKKLGRERISESQGICSATFMGDYYVLGQQSVGEVPKYTLHSLNGKQIRLLEDNHELKAKLAAYALPEKRFFTFRGPSGDTLNGYLVLPVGYDSTKRYPVMMTQYSGPNSQEVLNRWEVGFDQYLASRGVVVACVDGRGTGGRGREFRKCTYGQLGKLEVEDQIAAAKYLQAQPWVDAERVGIWGWSYGGYMSTLCLLRGADVFCMAVAVAPVTNWRFYDSIYTERYMGLPRHNAKGYDENAPLFYTDALKGKLLVMHGTADDNVHFQNTMRLTEALIRAGKQFDLFTFPDRNHFIYGYGARGYLYTHMDQYITENLLR</sequence>
<dbReference type="EMBL" id="LIIK01000052">
    <property type="protein sequence ID" value="KQM08255.1"/>
    <property type="molecule type" value="Genomic_DNA"/>
</dbReference>
<keyword evidence="7" id="KW-1185">Reference proteome</keyword>
<dbReference type="AlphaFoldDB" id="A0A0Q4AZC5"/>
<evidence type="ECO:0000313" key="6">
    <source>
        <dbReference type="EMBL" id="KQM08255.1"/>
    </source>
</evidence>
<comment type="caution">
    <text evidence="6">The sequence shown here is derived from an EMBL/GenBank/DDBJ whole genome shotgun (WGS) entry which is preliminary data.</text>
</comment>
<dbReference type="PROSITE" id="PS00708">
    <property type="entry name" value="PRO_ENDOPEP_SER"/>
    <property type="match status" value="1"/>
</dbReference>
<evidence type="ECO:0008006" key="8">
    <source>
        <dbReference type="Google" id="ProtNLM"/>
    </source>
</evidence>
<keyword evidence="3" id="KW-0325">Glycoprotein</keyword>
<dbReference type="PATRIC" id="fig|1702214.3.peg.1779"/>
<dbReference type="PANTHER" id="PTHR11731:SF193">
    <property type="entry name" value="DIPEPTIDYL PEPTIDASE 9"/>
    <property type="match status" value="1"/>
</dbReference>
<gene>
    <name evidence="6" type="ORF">AL399_08410</name>
</gene>
<evidence type="ECO:0000313" key="7">
    <source>
        <dbReference type="Proteomes" id="UP000054172"/>
    </source>
</evidence>
<dbReference type="Proteomes" id="UP000054172">
    <property type="component" value="Unassembled WGS sequence"/>
</dbReference>
<accession>A0A0Q4AZC5</accession>
<dbReference type="InterPro" id="IPR002469">
    <property type="entry name" value="Peptidase_S9B_N"/>
</dbReference>
<keyword evidence="1" id="KW-0645">Protease</keyword>
<feature type="domain" description="Dipeptidylpeptidase IV N-terminal" evidence="5">
    <location>
        <begin position="87"/>
        <end position="427"/>
    </location>
</feature>
<evidence type="ECO:0000259" key="5">
    <source>
        <dbReference type="Pfam" id="PF00930"/>
    </source>
</evidence>
<dbReference type="Pfam" id="PF00930">
    <property type="entry name" value="DPPIV_N"/>
    <property type="match status" value="1"/>
</dbReference>
<dbReference type="Gene3D" id="2.140.10.30">
    <property type="entry name" value="Dipeptidylpeptidase IV, N-terminal domain"/>
    <property type="match status" value="1"/>
</dbReference>
<protein>
    <recommendedName>
        <fullName evidence="8">Peptidase S9</fullName>
    </recommendedName>
</protein>
<dbReference type="InterPro" id="IPR001375">
    <property type="entry name" value="Peptidase_S9_cat"/>
</dbReference>
<dbReference type="PANTHER" id="PTHR11731">
    <property type="entry name" value="PROTEASE FAMILY S9B,C DIPEPTIDYL-PEPTIDASE IV-RELATED"/>
    <property type="match status" value="1"/>
</dbReference>
<dbReference type="InterPro" id="IPR029058">
    <property type="entry name" value="AB_hydrolase_fold"/>
</dbReference>
<dbReference type="InterPro" id="IPR050278">
    <property type="entry name" value="Serine_Prot_S9B/DPPIV"/>
</dbReference>
<evidence type="ECO:0000256" key="2">
    <source>
        <dbReference type="ARBA" id="ARBA00022801"/>
    </source>
</evidence>
<dbReference type="STRING" id="1702214.AL399_08410"/>
<keyword evidence="2" id="KW-0378">Hydrolase</keyword>
<dbReference type="GO" id="GO:0004252">
    <property type="term" value="F:serine-type endopeptidase activity"/>
    <property type="evidence" value="ECO:0007669"/>
    <property type="project" value="InterPro"/>
</dbReference>
<evidence type="ECO:0000256" key="1">
    <source>
        <dbReference type="ARBA" id="ARBA00022670"/>
    </source>
</evidence>
<reference evidence="6" key="1">
    <citation type="submission" date="2015-08" db="EMBL/GenBank/DDBJ databases">
        <title>Candidatus Bacteriodes Periocalifornicus.</title>
        <authorList>
            <person name="McLean J.S."/>
            <person name="Kelley S."/>
        </authorList>
    </citation>
    <scope>NUCLEOTIDE SEQUENCE [LARGE SCALE GENOMIC DNA]</scope>
    <source>
        <strain evidence="6">12B</strain>
    </source>
</reference>
<dbReference type="GO" id="GO:0008239">
    <property type="term" value="F:dipeptidyl-peptidase activity"/>
    <property type="evidence" value="ECO:0007669"/>
    <property type="project" value="TreeGrafter"/>
</dbReference>
<evidence type="ECO:0000259" key="4">
    <source>
        <dbReference type="Pfam" id="PF00326"/>
    </source>
</evidence>
<dbReference type="GO" id="GO:0006508">
    <property type="term" value="P:proteolysis"/>
    <property type="evidence" value="ECO:0007669"/>
    <property type="project" value="UniProtKB-KW"/>
</dbReference>
<dbReference type="InterPro" id="IPR002471">
    <property type="entry name" value="Pept_S9_AS"/>
</dbReference>
<proteinExistence type="predicted"/>
<organism evidence="6 7">
    <name type="scientific">Candidatus [Bacteroides] periocalifornicus</name>
    <dbReference type="NCBI Taxonomy" id="1702214"/>
    <lineage>
        <taxon>Bacteria</taxon>
        <taxon>Pseudomonadati</taxon>
        <taxon>Bacteroidota</taxon>
    </lineage>
</organism>
<dbReference type="Pfam" id="PF00326">
    <property type="entry name" value="Peptidase_S9"/>
    <property type="match status" value="1"/>
</dbReference>
<feature type="domain" description="Peptidase S9 prolyl oligopeptidase catalytic" evidence="4">
    <location>
        <begin position="523"/>
        <end position="717"/>
    </location>
</feature>
<dbReference type="Gene3D" id="3.40.50.1820">
    <property type="entry name" value="alpha/beta hydrolase"/>
    <property type="match status" value="1"/>
</dbReference>
<name>A0A0Q4AZC5_9BACT</name>
<evidence type="ECO:0000256" key="3">
    <source>
        <dbReference type="ARBA" id="ARBA00023180"/>
    </source>
</evidence>